<evidence type="ECO:0000256" key="5">
    <source>
        <dbReference type="PIRNR" id="PIRNR001427"/>
    </source>
</evidence>
<evidence type="ECO:0000256" key="2">
    <source>
        <dbReference type="ARBA" id="ARBA00009098"/>
    </source>
</evidence>
<feature type="domain" description="Nitrile hydratase beta subunit-like N-terminal" evidence="7">
    <location>
        <begin position="1"/>
        <end position="104"/>
    </location>
</feature>
<dbReference type="InterPro" id="IPR049054">
    <property type="entry name" value="CN_hydtase_beta-like_N"/>
</dbReference>
<dbReference type="EC" id="4.2.1.84" evidence="5"/>
<dbReference type="GO" id="GO:0018822">
    <property type="term" value="F:nitrile hydratase activity"/>
    <property type="evidence" value="ECO:0007669"/>
    <property type="project" value="UniProtKB-EC"/>
</dbReference>
<dbReference type="PIRSF" id="PIRSF001427">
    <property type="entry name" value="NHase_beta"/>
    <property type="match status" value="1"/>
</dbReference>
<dbReference type="Pfam" id="PF21006">
    <property type="entry name" value="NHase_beta_N"/>
    <property type="match status" value="1"/>
</dbReference>
<comment type="similarity">
    <text evidence="2 5">Belongs to the nitrile hydratase subunit beta family.</text>
</comment>
<evidence type="ECO:0000313" key="8">
    <source>
        <dbReference type="EMBL" id="SCB32816.1"/>
    </source>
</evidence>
<dbReference type="InterPro" id="IPR008990">
    <property type="entry name" value="Elect_transpt_acc-like_dom_sf"/>
</dbReference>
<reference evidence="9" key="1">
    <citation type="submission" date="2016-08" db="EMBL/GenBank/DDBJ databases">
        <authorList>
            <person name="Varghese N."/>
            <person name="Submissions Spin"/>
        </authorList>
    </citation>
    <scope>NUCLEOTIDE SEQUENCE [LARGE SCALE GENOMIC DNA]</scope>
    <source>
        <strain evidence="9">ERR11</strain>
    </source>
</reference>
<keyword evidence="3 5" id="KW-0456">Lyase</keyword>
<evidence type="ECO:0000256" key="4">
    <source>
        <dbReference type="ARBA" id="ARBA00044877"/>
    </source>
</evidence>
<dbReference type="Proteomes" id="UP000199184">
    <property type="component" value="Unassembled WGS sequence"/>
</dbReference>
<keyword evidence="9" id="KW-1185">Reference proteome</keyword>
<dbReference type="InterPro" id="IPR003168">
    <property type="entry name" value="Nitrile_hydratase_bsu"/>
</dbReference>
<accession>A0A1C3VYP5</accession>
<dbReference type="NCBIfam" id="TIGR03888">
    <property type="entry name" value="nitrile_beta"/>
    <property type="match status" value="1"/>
</dbReference>
<proteinExistence type="inferred from homology"/>
<dbReference type="Gene3D" id="2.30.30.50">
    <property type="match status" value="1"/>
</dbReference>
<dbReference type="Pfam" id="PF02211">
    <property type="entry name" value="NHase_beta_C"/>
    <property type="match status" value="1"/>
</dbReference>
<dbReference type="AlphaFoldDB" id="A0A1C3VYP5"/>
<sequence>MNGVHDMGGMDGFGKVEPEPNEPVFHEEWESRVLAMVRAMGAAGAFNIDTSRFYREMIPPHVYLSSSYYKKWFLGLEEMLIEKGYLTREEVAAGHAMQPAKALKNGKLKRDDVERTMVRGKFARPAPASAKFNIGDRVRAKNIHPATHTRLPRYVRGHVGVVELNHGCHVFPDSAAMELGENPQWLYTVVFEGRDLWGEDGDPTLKVSIDAFEPYLDPAS</sequence>
<name>A0A1C3VYP5_9BRAD</name>
<dbReference type="EMBL" id="FMAI01000006">
    <property type="protein sequence ID" value="SCB32816.1"/>
    <property type="molecule type" value="Genomic_DNA"/>
</dbReference>
<dbReference type="Gene3D" id="1.10.472.20">
    <property type="entry name" value="Nitrile hydratase, beta subunit"/>
    <property type="match status" value="1"/>
</dbReference>
<evidence type="ECO:0000259" key="6">
    <source>
        <dbReference type="Pfam" id="PF02211"/>
    </source>
</evidence>
<gene>
    <name evidence="8" type="ORF">GA0061098_100645</name>
</gene>
<evidence type="ECO:0000259" key="7">
    <source>
        <dbReference type="Pfam" id="PF21006"/>
    </source>
</evidence>
<comment type="catalytic activity">
    <reaction evidence="4 5">
        <text>an aliphatic primary amide = an aliphatic nitrile + H2O</text>
        <dbReference type="Rhea" id="RHEA:12673"/>
        <dbReference type="ChEBI" id="CHEBI:15377"/>
        <dbReference type="ChEBI" id="CHEBI:65285"/>
        <dbReference type="ChEBI" id="CHEBI:80291"/>
        <dbReference type="EC" id="4.2.1.84"/>
    </reaction>
</comment>
<protein>
    <recommendedName>
        <fullName evidence="5">Nitrile hydratase subunit beta</fullName>
        <shortName evidence="5">NHase</shortName>
        <ecNumber evidence="5">4.2.1.84</ecNumber>
    </recommendedName>
</protein>
<dbReference type="GO" id="GO:0046914">
    <property type="term" value="F:transition metal ion binding"/>
    <property type="evidence" value="ECO:0007669"/>
    <property type="project" value="InterPro"/>
</dbReference>
<evidence type="ECO:0000313" key="9">
    <source>
        <dbReference type="Proteomes" id="UP000199184"/>
    </source>
</evidence>
<dbReference type="RefSeq" id="WP_091956709.1">
    <property type="nucleotide sequence ID" value="NZ_FMAI01000006.1"/>
</dbReference>
<organism evidence="8 9">
    <name type="scientific">Bradyrhizobium shewense</name>
    <dbReference type="NCBI Taxonomy" id="1761772"/>
    <lineage>
        <taxon>Bacteria</taxon>
        <taxon>Pseudomonadati</taxon>
        <taxon>Pseudomonadota</taxon>
        <taxon>Alphaproteobacteria</taxon>
        <taxon>Hyphomicrobiales</taxon>
        <taxon>Nitrobacteraceae</taxon>
        <taxon>Bradyrhizobium</taxon>
    </lineage>
</organism>
<evidence type="ECO:0000256" key="3">
    <source>
        <dbReference type="ARBA" id="ARBA00023239"/>
    </source>
</evidence>
<comment type="function">
    <text evidence="1 5">NHase catalyzes the hydration of various nitrile compounds to the corresponding amides.</text>
</comment>
<evidence type="ECO:0000256" key="1">
    <source>
        <dbReference type="ARBA" id="ARBA00004042"/>
    </source>
</evidence>
<dbReference type="InterPro" id="IPR042262">
    <property type="entry name" value="CN_hydtase_beta_C"/>
</dbReference>
<dbReference type="SUPFAM" id="SSF50090">
    <property type="entry name" value="Electron transport accessory proteins"/>
    <property type="match status" value="1"/>
</dbReference>
<feature type="domain" description="Nitrile hydratase beta subunit" evidence="6">
    <location>
        <begin position="123"/>
        <end position="217"/>
    </location>
</feature>
<dbReference type="InterPro" id="IPR024690">
    <property type="entry name" value="CN_hydtase_beta_dom_C"/>
</dbReference>